<dbReference type="Proteomes" id="UP001157161">
    <property type="component" value="Unassembled WGS sequence"/>
</dbReference>
<sequence>MPVTVAQAQQNATDDLDLSVIDEFRTNDILDLVTFDDVVNPAGGGGTLTYGYRRLAELGTAAFRAINAEYAPTEVSTTRHSVDLKPLGGAFQVDRVLSRMGPGATGEVALQMGQKIRATQAEFGNAVINGDSSADEDSFDGLSKALAGSTTEITDTFDWSGTTDEAQSFAILEALDDILAVLDGDPGAIITNRRAIAKIASAARRANMYVEQVGPRSTRIRQYGGIRLVDAGKRAGQNADVVPVRSGGLTELYAVRFGLDAFHGVSMAGAPLVQTWLPDFSKAGAVKTGEVEMGPVAVVLKKTKAAAVARSVKVA</sequence>
<organism evidence="1 2">
    <name type="scientific">Litorihabitans aurantiacus</name>
    <dbReference type="NCBI Taxonomy" id="1930061"/>
    <lineage>
        <taxon>Bacteria</taxon>
        <taxon>Bacillati</taxon>
        <taxon>Actinomycetota</taxon>
        <taxon>Actinomycetes</taxon>
        <taxon>Micrococcales</taxon>
        <taxon>Beutenbergiaceae</taxon>
        <taxon>Litorihabitans</taxon>
    </lineage>
</organism>
<reference evidence="1" key="1">
    <citation type="journal article" date="2014" name="Int. J. Syst. Evol. Microbiol.">
        <title>Complete genome sequence of Corynebacterium casei LMG S-19264T (=DSM 44701T), isolated from a smear-ripened cheese.</title>
        <authorList>
            <consortium name="US DOE Joint Genome Institute (JGI-PGF)"/>
            <person name="Walter F."/>
            <person name="Albersmeier A."/>
            <person name="Kalinowski J."/>
            <person name="Ruckert C."/>
        </authorList>
    </citation>
    <scope>NUCLEOTIDE SEQUENCE</scope>
    <source>
        <strain evidence="1">NBRC 112290</strain>
    </source>
</reference>
<dbReference type="SUPFAM" id="SSF56563">
    <property type="entry name" value="Major capsid protein gp5"/>
    <property type="match status" value="1"/>
</dbReference>
<reference evidence="1" key="2">
    <citation type="submission" date="2023-02" db="EMBL/GenBank/DDBJ databases">
        <authorList>
            <person name="Sun Q."/>
            <person name="Mori K."/>
        </authorList>
    </citation>
    <scope>NUCLEOTIDE SEQUENCE</scope>
    <source>
        <strain evidence="1">NBRC 112290</strain>
    </source>
</reference>
<dbReference type="InterPro" id="IPR048813">
    <property type="entry name" value="GP7-like"/>
</dbReference>
<evidence type="ECO:0000313" key="1">
    <source>
        <dbReference type="EMBL" id="GMA31596.1"/>
    </source>
</evidence>
<accession>A0AA37XEA1</accession>
<evidence type="ECO:0000313" key="2">
    <source>
        <dbReference type="Proteomes" id="UP001157161"/>
    </source>
</evidence>
<gene>
    <name evidence="1" type="ORF">GCM10025875_15880</name>
</gene>
<proteinExistence type="predicted"/>
<evidence type="ECO:0008006" key="3">
    <source>
        <dbReference type="Google" id="ProtNLM"/>
    </source>
</evidence>
<name>A0AA37XEA1_9MICO</name>
<keyword evidence="2" id="KW-1185">Reference proteome</keyword>
<dbReference type="RefSeq" id="WP_284250391.1">
    <property type="nucleotide sequence ID" value="NZ_BSUM01000001.1"/>
</dbReference>
<comment type="caution">
    <text evidence="1">The sequence shown here is derived from an EMBL/GenBank/DDBJ whole genome shotgun (WGS) entry which is preliminary data.</text>
</comment>
<protein>
    <recommendedName>
        <fullName evidence="3">Phage capsid protein</fullName>
    </recommendedName>
</protein>
<dbReference type="EMBL" id="BSUM01000001">
    <property type="protein sequence ID" value="GMA31596.1"/>
    <property type="molecule type" value="Genomic_DNA"/>
</dbReference>
<dbReference type="AlphaFoldDB" id="A0AA37XEA1"/>
<dbReference type="NCBIfam" id="NF045672">
    <property type="entry name" value="MCP_gp7_epsi_15"/>
    <property type="match status" value="1"/>
</dbReference>